<dbReference type="InterPro" id="IPR013103">
    <property type="entry name" value="RVT_2"/>
</dbReference>
<evidence type="ECO:0000259" key="2">
    <source>
        <dbReference type="Pfam" id="PF07727"/>
    </source>
</evidence>
<name>A0A448ZHZ6_9STRA</name>
<dbReference type="Pfam" id="PF07727">
    <property type="entry name" value="RVT_2"/>
    <property type="match status" value="1"/>
</dbReference>
<evidence type="ECO:0000256" key="1">
    <source>
        <dbReference type="SAM" id="MobiDB-lite"/>
    </source>
</evidence>
<feature type="compositionally biased region" description="Low complexity" evidence="1">
    <location>
        <begin position="254"/>
        <end position="264"/>
    </location>
</feature>
<reference evidence="3 4" key="1">
    <citation type="submission" date="2019-01" db="EMBL/GenBank/DDBJ databases">
        <authorList>
            <person name="Ferrante I. M."/>
        </authorList>
    </citation>
    <scope>NUCLEOTIDE SEQUENCE [LARGE SCALE GENOMIC DNA]</scope>
    <source>
        <strain evidence="3 4">B856</strain>
    </source>
</reference>
<feature type="region of interest" description="Disordered" evidence="1">
    <location>
        <begin position="460"/>
        <end position="488"/>
    </location>
</feature>
<proteinExistence type="predicted"/>
<dbReference type="EMBL" id="CAACVS010000366">
    <property type="protein sequence ID" value="VEU41596.1"/>
    <property type="molecule type" value="Genomic_DNA"/>
</dbReference>
<sequence>MSTLRLADFAPRKSKEADWMIPDTNKPGYKKVVDEDLKATANKIYEAQIGEVAKELLRYQRDMEKMYNVVLGQIDNGLKEKIKAHDKWDTASKSKCVITLLSILRDICFQGNRTKVHPPLNFIRALRKLICTRQRTTNDCAGYVKSTIEAYEVFKSLGGSIVCPALTMHLLDDSKDISYTDYTEMSPEERSLIDIQVEQCFLAALIIEGSDTDTSTLKETLENDYCLGTKNYPTTTTKALDMLNHFKNTKKPNRSSSNKSQSNSNKHRNQKRQLSSNEAAEDSTTLVTKGETPNPAELNSRQLLLNAIARDDVFESDHFSFFQYGVLSDAQQHSNSDHSSPPVVSDPDNWMYWNAHNWSPSPDNNDDSSACSFDNRTEHSSNTSAPYTVRTASEQASPGHDMHASIPPASTELPTTVEFCTPNEDISTLTSVFLPPPPHRWRSETPQRADDYMDLIDLFDPPPHAEGQTNDAEQQQQEPRSGASHAPTIKEWNNAVNAKQTTNFKYSEPVQRLLAQHTTGAVDPAWILLDSESSINLICNKAMVKNIRVSPNARYMNIHCNSGVARTNLIAELPGFGTVWFYEKGIANVLSLALVTDRYRVTMDSAVDNALHVHRRSGHGTRRFKRSQCNLYYSDTKQDHLNVLAITTSKGIKELYSSLDLRRARKARDLQERLGLPTTEDFIRVIDNNLIKNIAVTRRDVKMMGEIYGPHAGVVKGRTVRRTPGHVREDITEAPQSILDNYSNIVLCIDIFTINGVQFLHSISRHIRARTAKAIADQKKPTLMRAVKAIIGHYISRGFKVTQIHGDNQFKCLRDDLLGMKPPIQLHCVPAGQHEPTVERSNRTVKENVRSIFTSLPIKRLPKRCLIELVYAVTFWLNCRTTGVSPTISARELLTGNVFDANEVRFQYMEYIQAHHRDTDNTMKPRADNAVYMRPTGSLAGGFFAYDVNTGQLIRRQTGVSLPMPDAVIKRLEGIAKAESMPQGLVFGYQQGLTTILDLHTEDPVGDDNDATDGSYNPADDDSHQSNQPSDESVALGFIDEARAIAESNDPIEQDHTVAELQQDETEQADTDTEHSPNSDNEEERGDEATEATAEPAPRPNLWPRVARTHNKYGADDGFEPSLHTRSFFTAGYTEAISRICEEHSMLMLVAAAIEHYNNIEATHSTKQYGVRQGIKIFGEEGVNAVLKELKQFHDRGVISMIDPKMMTREMVQQALPYLMFLKRKRDNSVKGRGCADGQRQREYINKEDATSPTVSLYALILSCLIDAIEQRNVATADIPGAFLQTEMPDDENVYIRLDRMMAELLCRVDPKLYTKYISGKGGKKVLFGRAKKAIHGTLRAALLFWEKLSGKLIDWGYKLNPYDACTANKVINQAQCTIVWHVDDLKISHRDLKVVDQVINDLNTEFGKTAPLTVTRGKIHDYVGMTIDYTREGQVTFSMFNYLEEILENLPAELDGCESATPARDHLFKVNDESPALSEKLSEQFHHYVAKLLYMAKRARPDIQTAVAFLCTRVKGPDQDDLKKLRRVMSYLKETPFLPLVLGWDQTGSIYWHVDAAFAVHKDMRSNSGG</sequence>
<feature type="compositionally biased region" description="Acidic residues" evidence="1">
    <location>
        <begin position="1080"/>
        <end position="1090"/>
    </location>
</feature>
<feature type="region of interest" description="Disordered" evidence="1">
    <location>
        <begin position="1063"/>
        <end position="1105"/>
    </location>
</feature>
<feature type="compositionally biased region" description="Polar residues" evidence="1">
    <location>
        <begin position="272"/>
        <end position="287"/>
    </location>
</feature>
<feature type="compositionally biased region" description="Polar residues" evidence="1">
    <location>
        <begin position="370"/>
        <end position="396"/>
    </location>
</feature>
<feature type="region of interest" description="Disordered" evidence="1">
    <location>
        <begin position="1000"/>
        <end position="1031"/>
    </location>
</feature>
<protein>
    <recommendedName>
        <fullName evidence="2">Reverse transcriptase Ty1/copia-type domain-containing protein</fullName>
    </recommendedName>
</protein>
<feature type="compositionally biased region" description="Polar residues" evidence="1">
    <location>
        <begin position="467"/>
        <end position="479"/>
    </location>
</feature>
<accession>A0A448ZHZ6</accession>
<feature type="region of interest" description="Disordered" evidence="1">
    <location>
        <begin position="361"/>
        <end position="408"/>
    </location>
</feature>
<dbReference type="OrthoDB" id="44654at2759"/>
<evidence type="ECO:0000313" key="3">
    <source>
        <dbReference type="EMBL" id="VEU41596.1"/>
    </source>
</evidence>
<dbReference type="Proteomes" id="UP000291116">
    <property type="component" value="Unassembled WGS sequence"/>
</dbReference>
<feature type="domain" description="Reverse transcriptase Ty1/copia-type" evidence="2">
    <location>
        <begin position="1226"/>
        <end position="1459"/>
    </location>
</feature>
<feature type="region of interest" description="Disordered" evidence="1">
    <location>
        <begin position="247"/>
        <end position="296"/>
    </location>
</feature>
<evidence type="ECO:0000313" key="4">
    <source>
        <dbReference type="Proteomes" id="UP000291116"/>
    </source>
</evidence>
<gene>
    <name evidence="3" type="ORF">PSNMU_V1.4_AUG-EV-PASAV3_0085240</name>
</gene>
<organism evidence="3 4">
    <name type="scientific">Pseudo-nitzschia multistriata</name>
    <dbReference type="NCBI Taxonomy" id="183589"/>
    <lineage>
        <taxon>Eukaryota</taxon>
        <taxon>Sar</taxon>
        <taxon>Stramenopiles</taxon>
        <taxon>Ochrophyta</taxon>
        <taxon>Bacillariophyta</taxon>
        <taxon>Bacillariophyceae</taxon>
        <taxon>Bacillariophycidae</taxon>
        <taxon>Bacillariales</taxon>
        <taxon>Bacillariaceae</taxon>
        <taxon>Pseudo-nitzschia</taxon>
    </lineage>
</organism>
<keyword evidence="4" id="KW-1185">Reference proteome</keyword>